<protein>
    <recommendedName>
        <fullName evidence="1">Glycosyltransferase 2-like domain-containing protein</fullName>
    </recommendedName>
</protein>
<dbReference type="PANTHER" id="PTHR43685">
    <property type="entry name" value="GLYCOSYLTRANSFERASE"/>
    <property type="match status" value="1"/>
</dbReference>
<dbReference type="EMBL" id="BMYF01000005">
    <property type="protein sequence ID" value="GHB31513.1"/>
    <property type="molecule type" value="Genomic_DNA"/>
</dbReference>
<dbReference type="AlphaFoldDB" id="A0A8J3CVD0"/>
<proteinExistence type="predicted"/>
<feature type="domain" description="Glycosyltransferase 2-like" evidence="1">
    <location>
        <begin position="4"/>
        <end position="107"/>
    </location>
</feature>
<reference evidence="2" key="2">
    <citation type="submission" date="2020-09" db="EMBL/GenBank/DDBJ databases">
        <authorList>
            <person name="Sun Q."/>
            <person name="Kim S."/>
        </authorList>
    </citation>
    <scope>NUCLEOTIDE SEQUENCE</scope>
    <source>
        <strain evidence="2">KCTC 23224</strain>
    </source>
</reference>
<dbReference type="CDD" id="cd00761">
    <property type="entry name" value="Glyco_tranf_GTA_type"/>
    <property type="match status" value="1"/>
</dbReference>
<dbReference type="RefSeq" id="WP_189579418.1">
    <property type="nucleotide sequence ID" value="NZ_BMYF01000005.1"/>
</dbReference>
<dbReference type="Pfam" id="PF00535">
    <property type="entry name" value="Glycos_transf_2"/>
    <property type="match status" value="1"/>
</dbReference>
<name>A0A8J3CVD0_9BACT</name>
<accession>A0A8J3CVD0</accession>
<sequence>MRFSVIIPTYLDWDRLSNCLEALNKQQFPKEDFEVIVINNHLEHEEGKLLTGSNIKILHEPKPGSYAARNLGIQSAKGEILAFTDSDCVPDTFWLSRADAFFKENPHLQRGAGKIELLYSNLDNNPVELYESVYAFNQQENAKKGLSVTANFFAFRKLFTEIGYFDDSLFSGGDYQWNRLATSSNMPMGYIADAKVFHPARCSFEQLQKKAVRVAAGEFGENLKKISKVSSCILLLKDCRPPLFEIKKISKEKHLSFLQKTKVWCVRYWFRVTKAKEQFKLRTTNKSPENI</sequence>
<gene>
    <name evidence="2" type="ORF">GCM10008106_10410</name>
</gene>
<evidence type="ECO:0000313" key="3">
    <source>
        <dbReference type="Proteomes" id="UP000642809"/>
    </source>
</evidence>
<evidence type="ECO:0000313" key="2">
    <source>
        <dbReference type="EMBL" id="GHB31513.1"/>
    </source>
</evidence>
<dbReference type="Proteomes" id="UP000642809">
    <property type="component" value="Unassembled WGS sequence"/>
</dbReference>
<organism evidence="2 3">
    <name type="scientific">Mongoliitalea lutea</name>
    <dbReference type="NCBI Taxonomy" id="849756"/>
    <lineage>
        <taxon>Bacteria</taxon>
        <taxon>Pseudomonadati</taxon>
        <taxon>Bacteroidota</taxon>
        <taxon>Cytophagia</taxon>
        <taxon>Cytophagales</taxon>
        <taxon>Cyclobacteriaceae</taxon>
        <taxon>Mongoliitalea</taxon>
    </lineage>
</organism>
<evidence type="ECO:0000259" key="1">
    <source>
        <dbReference type="Pfam" id="PF00535"/>
    </source>
</evidence>
<reference evidence="2" key="1">
    <citation type="journal article" date="2014" name="Int. J. Syst. Evol. Microbiol.">
        <title>Complete genome sequence of Corynebacterium casei LMG S-19264T (=DSM 44701T), isolated from a smear-ripened cheese.</title>
        <authorList>
            <consortium name="US DOE Joint Genome Institute (JGI-PGF)"/>
            <person name="Walter F."/>
            <person name="Albersmeier A."/>
            <person name="Kalinowski J."/>
            <person name="Ruckert C."/>
        </authorList>
    </citation>
    <scope>NUCLEOTIDE SEQUENCE</scope>
    <source>
        <strain evidence="2">KCTC 23224</strain>
    </source>
</reference>
<keyword evidence="3" id="KW-1185">Reference proteome</keyword>
<dbReference type="PANTHER" id="PTHR43685:SF2">
    <property type="entry name" value="GLYCOSYLTRANSFERASE 2-LIKE DOMAIN-CONTAINING PROTEIN"/>
    <property type="match status" value="1"/>
</dbReference>
<dbReference type="Gene3D" id="3.90.550.10">
    <property type="entry name" value="Spore Coat Polysaccharide Biosynthesis Protein SpsA, Chain A"/>
    <property type="match status" value="1"/>
</dbReference>
<dbReference type="InterPro" id="IPR029044">
    <property type="entry name" value="Nucleotide-diphossugar_trans"/>
</dbReference>
<dbReference type="InterPro" id="IPR050834">
    <property type="entry name" value="Glycosyltransf_2"/>
</dbReference>
<dbReference type="InterPro" id="IPR001173">
    <property type="entry name" value="Glyco_trans_2-like"/>
</dbReference>
<comment type="caution">
    <text evidence="2">The sequence shown here is derived from an EMBL/GenBank/DDBJ whole genome shotgun (WGS) entry which is preliminary data.</text>
</comment>
<dbReference type="SUPFAM" id="SSF53448">
    <property type="entry name" value="Nucleotide-diphospho-sugar transferases"/>
    <property type="match status" value="1"/>
</dbReference>